<reference evidence="3" key="2">
    <citation type="journal article" date="2021" name="PeerJ">
        <title>Extensive microbial diversity within the chicken gut microbiome revealed by metagenomics and culture.</title>
        <authorList>
            <person name="Gilroy R."/>
            <person name="Ravi A."/>
            <person name="Getino M."/>
            <person name="Pursley I."/>
            <person name="Horton D.L."/>
            <person name="Alikhan N.F."/>
            <person name="Baker D."/>
            <person name="Gharbi K."/>
            <person name="Hall N."/>
            <person name="Watson M."/>
            <person name="Adriaenssens E.M."/>
            <person name="Foster-Nyarko E."/>
            <person name="Jarju S."/>
            <person name="Secka A."/>
            <person name="Antonio M."/>
            <person name="Oren A."/>
            <person name="Chaudhuri R.R."/>
            <person name="La Ragione R."/>
            <person name="Hildebrand F."/>
            <person name="Pallen M.J."/>
        </authorList>
    </citation>
    <scope>NUCLEOTIDE SEQUENCE</scope>
    <source>
        <strain evidence="3">ChiSxjej1B13-7041</strain>
    </source>
</reference>
<sequence length="372" mass="41821">MKRKFLTGALTLLVVALAVAGALLFWQSRKLDDYTAQLSLGDKYLEELDYENAEIAYKKAIEIDEKRASAYVNLSVVYVKQNRFAEARELLAEAEEKVSGEQALQAVQEQLSRVEQQEERYQQETQAESTPAPTSSPTPEDQESSRIKTGVYVSQDNPEDTLTIEEVRENQAVVFTVFWHRRAAMSQAEAGLSGNTGTFSYYEQGAKMAAGTLEFQENDTIVLNLEQSALPNVEPGSTTYVMPTPEEEAAQKAAQAEEIRQWLTQGSGQWYKDDVLEEPEAVNFQFQEDGTAVYWPKQKEYVNTTSYTLDGEQITITFLALDTLEPVPLTYQVSCFTAGENYRIRLDFVSTEADVSQLYGFAELVPGWYTLA</sequence>
<dbReference type="PROSITE" id="PS50005">
    <property type="entry name" value="TPR"/>
    <property type="match status" value="1"/>
</dbReference>
<evidence type="ECO:0000313" key="3">
    <source>
        <dbReference type="EMBL" id="HIR93832.1"/>
    </source>
</evidence>
<evidence type="ECO:0000313" key="4">
    <source>
        <dbReference type="Proteomes" id="UP000886841"/>
    </source>
</evidence>
<dbReference type="Proteomes" id="UP000886841">
    <property type="component" value="Unassembled WGS sequence"/>
</dbReference>
<dbReference type="Pfam" id="PF14559">
    <property type="entry name" value="TPR_19"/>
    <property type="match status" value="1"/>
</dbReference>
<evidence type="ECO:0000256" key="2">
    <source>
        <dbReference type="SAM" id="MobiDB-lite"/>
    </source>
</evidence>
<dbReference type="Gene3D" id="1.25.40.10">
    <property type="entry name" value="Tetratricopeptide repeat domain"/>
    <property type="match status" value="1"/>
</dbReference>
<protein>
    <submittedName>
        <fullName evidence="3">Tetratricopeptide repeat protein</fullName>
    </submittedName>
</protein>
<feature type="region of interest" description="Disordered" evidence="2">
    <location>
        <begin position="114"/>
        <end position="154"/>
    </location>
</feature>
<dbReference type="InterPro" id="IPR011990">
    <property type="entry name" value="TPR-like_helical_dom_sf"/>
</dbReference>
<name>A0A9D1ELG3_9FIRM</name>
<comment type="caution">
    <text evidence="3">The sequence shown here is derived from an EMBL/GenBank/DDBJ whole genome shotgun (WGS) entry which is preliminary data.</text>
</comment>
<reference evidence="3" key="1">
    <citation type="submission" date="2020-10" db="EMBL/GenBank/DDBJ databases">
        <authorList>
            <person name="Gilroy R."/>
        </authorList>
    </citation>
    <scope>NUCLEOTIDE SEQUENCE</scope>
    <source>
        <strain evidence="3">ChiSxjej1B13-7041</strain>
    </source>
</reference>
<gene>
    <name evidence="3" type="ORF">IAB98_10495</name>
</gene>
<dbReference type="InterPro" id="IPR019734">
    <property type="entry name" value="TPR_rpt"/>
</dbReference>
<dbReference type="SMART" id="SM00028">
    <property type="entry name" value="TPR"/>
    <property type="match status" value="2"/>
</dbReference>
<keyword evidence="1" id="KW-0802">TPR repeat</keyword>
<accession>A0A9D1ELG3</accession>
<dbReference type="EMBL" id="DVHU01000094">
    <property type="protein sequence ID" value="HIR93832.1"/>
    <property type="molecule type" value="Genomic_DNA"/>
</dbReference>
<feature type="repeat" description="TPR" evidence="1">
    <location>
        <begin position="34"/>
        <end position="67"/>
    </location>
</feature>
<dbReference type="SUPFAM" id="SSF48452">
    <property type="entry name" value="TPR-like"/>
    <property type="match status" value="1"/>
</dbReference>
<feature type="compositionally biased region" description="Low complexity" evidence="2">
    <location>
        <begin position="123"/>
        <end position="139"/>
    </location>
</feature>
<evidence type="ECO:0000256" key="1">
    <source>
        <dbReference type="PROSITE-ProRule" id="PRU00339"/>
    </source>
</evidence>
<organism evidence="3 4">
    <name type="scientific">Candidatus Egerieimonas intestinavium</name>
    <dbReference type="NCBI Taxonomy" id="2840777"/>
    <lineage>
        <taxon>Bacteria</taxon>
        <taxon>Bacillati</taxon>
        <taxon>Bacillota</taxon>
        <taxon>Clostridia</taxon>
        <taxon>Lachnospirales</taxon>
        <taxon>Lachnospiraceae</taxon>
        <taxon>Lachnospiraceae incertae sedis</taxon>
        <taxon>Candidatus Egerieimonas</taxon>
    </lineage>
</organism>
<proteinExistence type="predicted"/>
<dbReference type="AlphaFoldDB" id="A0A9D1ELG3"/>